<dbReference type="InterPro" id="IPR017871">
    <property type="entry name" value="ABC_transporter-like_CS"/>
</dbReference>
<keyword evidence="2" id="KW-0547">Nucleotide-binding</keyword>
<dbReference type="InterPro" id="IPR003439">
    <property type="entry name" value="ABC_transporter-like_ATP-bd"/>
</dbReference>
<feature type="domain" description="ABC transporter" evidence="5">
    <location>
        <begin position="30"/>
        <end position="251"/>
    </location>
</feature>
<gene>
    <name evidence="6" type="ORF">FRACA_3300009</name>
</gene>
<dbReference type="SMART" id="SM00382">
    <property type="entry name" value="AAA"/>
    <property type="match status" value="1"/>
</dbReference>
<dbReference type="PROSITE" id="PS00211">
    <property type="entry name" value="ABC_TRANSPORTER_1"/>
    <property type="match status" value="1"/>
</dbReference>
<name>A0A2I2KUW3_9ACTN</name>
<evidence type="ECO:0000256" key="1">
    <source>
        <dbReference type="ARBA" id="ARBA00022448"/>
    </source>
</evidence>
<evidence type="ECO:0000313" key="6">
    <source>
        <dbReference type="EMBL" id="SNQ49448.1"/>
    </source>
</evidence>
<dbReference type="EC" id="3.6.3.-" evidence="6"/>
<evidence type="ECO:0000259" key="5">
    <source>
        <dbReference type="PROSITE" id="PS50893"/>
    </source>
</evidence>
<keyword evidence="3 6" id="KW-0067">ATP-binding</keyword>
<organism evidence="6 7">
    <name type="scientific">Frankia canadensis</name>
    <dbReference type="NCBI Taxonomy" id="1836972"/>
    <lineage>
        <taxon>Bacteria</taxon>
        <taxon>Bacillati</taxon>
        <taxon>Actinomycetota</taxon>
        <taxon>Actinomycetes</taxon>
        <taxon>Frankiales</taxon>
        <taxon>Frankiaceae</taxon>
        <taxon>Frankia</taxon>
    </lineage>
</organism>
<dbReference type="PANTHER" id="PTHR42788:SF20">
    <property type="entry name" value="ABC TRANSPORTER ATP-BINDING PROTEIN"/>
    <property type="match status" value="1"/>
</dbReference>
<sequence>MVIEKAGMPPTARPRGKKGETVPTVPGIALAFDEVGKTFPGGVDALRGVSLTVADGEFVTVVGPSGSGKSTLLRIASGLARPSSGTVTVGPEAPGYVFQDPTLLPWRTVTGNVGLLAQLDGVPKKRRRELVAEAISLTGLEGFERHRPAALSGGMRMRVSLARALTVRPSLFLFDEPFGAVDEITRQRLGEQVQRLHARERFAGLFVTHSVVEAVWLASRVVVLSARPGRVIAQIDVPFAYPRPADLRFDAAFGDVARTVSAALRESFA</sequence>
<proteinExistence type="predicted"/>
<evidence type="ECO:0000313" key="7">
    <source>
        <dbReference type="Proteomes" id="UP000234331"/>
    </source>
</evidence>
<evidence type="ECO:0000256" key="3">
    <source>
        <dbReference type="ARBA" id="ARBA00022840"/>
    </source>
</evidence>
<reference evidence="6 7" key="1">
    <citation type="submission" date="2017-06" db="EMBL/GenBank/DDBJ databases">
        <authorList>
            <person name="Kim H.J."/>
            <person name="Triplett B.A."/>
        </authorList>
    </citation>
    <scope>NUCLEOTIDE SEQUENCE [LARGE SCALE GENOMIC DNA]</scope>
    <source>
        <strain evidence="6">FRACA_ARgP5</strain>
    </source>
</reference>
<evidence type="ECO:0000256" key="4">
    <source>
        <dbReference type="SAM" id="MobiDB-lite"/>
    </source>
</evidence>
<accession>A0A2I2KUW3</accession>
<dbReference type="GO" id="GO:0016887">
    <property type="term" value="F:ATP hydrolysis activity"/>
    <property type="evidence" value="ECO:0007669"/>
    <property type="project" value="InterPro"/>
</dbReference>
<dbReference type="Gene3D" id="3.40.50.300">
    <property type="entry name" value="P-loop containing nucleotide triphosphate hydrolases"/>
    <property type="match status" value="1"/>
</dbReference>
<keyword evidence="6" id="KW-0378">Hydrolase</keyword>
<keyword evidence="1" id="KW-0813">Transport</keyword>
<dbReference type="AlphaFoldDB" id="A0A2I2KUW3"/>
<dbReference type="CDD" id="cd03293">
    <property type="entry name" value="ABC_NrtD_SsuB_transporters"/>
    <property type="match status" value="1"/>
</dbReference>
<dbReference type="GO" id="GO:0005524">
    <property type="term" value="F:ATP binding"/>
    <property type="evidence" value="ECO:0007669"/>
    <property type="project" value="UniProtKB-KW"/>
</dbReference>
<dbReference type="EMBL" id="FZMO01000258">
    <property type="protein sequence ID" value="SNQ49448.1"/>
    <property type="molecule type" value="Genomic_DNA"/>
</dbReference>
<dbReference type="InterPro" id="IPR003593">
    <property type="entry name" value="AAA+_ATPase"/>
</dbReference>
<dbReference type="PANTHER" id="PTHR42788">
    <property type="entry name" value="TAURINE IMPORT ATP-BINDING PROTEIN-RELATED"/>
    <property type="match status" value="1"/>
</dbReference>
<dbReference type="InterPro" id="IPR027417">
    <property type="entry name" value="P-loop_NTPase"/>
</dbReference>
<keyword evidence="7" id="KW-1185">Reference proteome</keyword>
<dbReference type="InterPro" id="IPR050166">
    <property type="entry name" value="ABC_transporter_ATP-bind"/>
</dbReference>
<dbReference type="SUPFAM" id="SSF52540">
    <property type="entry name" value="P-loop containing nucleoside triphosphate hydrolases"/>
    <property type="match status" value="1"/>
</dbReference>
<protein>
    <submittedName>
        <fullName evidence="6">Putative ATP-binding protein BAB2_1147</fullName>
        <ecNumber evidence="6">3.6.3.-</ecNumber>
    </submittedName>
</protein>
<dbReference type="Pfam" id="PF00005">
    <property type="entry name" value="ABC_tran"/>
    <property type="match status" value="1"/>
</dbReference>
<evidence type="ECO:0000256" key="2">
    <source>
        <dbReference type="ARBA" id="ARBA00022741"/>
    </source>
</evidence>
<dbReference type="Proteomes" id="UP000234331">
    <property type="component" value="Unassembled WGS sequence"/>
</dbReference>
<feature type="region of interest" description="Disordered" evidence="4">
    <location>
        <begin position="1"/>
        <end position="21"/>
    </location>
</feature>
<dbReference type="PROSITE" id="PS50893">
    <property type="entry name" value="ABC_TRANSPORTER_2"/>
    <property type="match status" value="1"/>
</dbReference>